<dbReference type="OrthoDB" id="2211465at2"/>
<dbReference type="InterPro" id="IPR052189">
    <property type="entry name" value="L-asp_N-monooxygenase_NS-form"/>
</dbReference>
<dbReference type="Pfam" id="PF13454">
    <property type="entry name" value="NAD_binding_9"/>
    <property type="match status" value="1"/>
</dbReference>
<dbReference type="InterPro" id="IPR038732">
    <property type="entry name" value="HpyO/CreE_NAD-binding"/>
</dbReference>
<dbReference type="EMBL" id="CP023434">
    <property type="protein sequence ID" value="AXY26150.1"/>
    <property type="molecule type" value="Genomic_DNA"/>
</dbReference>
<protein>
    <recommendedName>
        <fullName evidence="1">FAD-dependent urate hydroxylase HpyO/Asp monooxygenase CreE-like FAD/NAD(P)-binding domain-containing protein</fullName>
    </recommendedName>
</protein>
<evidence type="ECO:0000259" key="1">
    <source>
        <dbReference type="Pfam" id="PF13454"/>
    </source>
</evidence>
<dbReference type="RefSeq" id="WP_118991046.1">
    <property type="nucleotide sequence ID" value="NZ_CP023434.1"/>
</dbReference>
<dbReference type="InterPro" id="IPR036188">
    <property type="entry name" value="FAD/NAD-bd_sf"/>
</dbReference>
<accession>A0A347WM43</accession>
<name>A0A347WM43_9LACT</name>
<dbReference type="KEGG" id="abae:CL176_09140"/>
<gene>
    <name evidence="2" type="ORF">CL176_09140</name>
</gene>
<dbReference type="Gene3D" id="3.50.50.60">
    <property type="entry name" value="FAD/NAD(P)-binding domain"/>
    <property type="match status" value="1"/>
</dbReference>
<evidence type="ECO:0000313" key="2">
    <source>
        <dbReference type="EMBL" id="AXY26150.1"/>
    </source>
</evidence>
<dbReference type="PANTHER" id="PTHR40254">
    <property type="entry name" value="BLR0577 PROTEIN"/>
    <property type="match status" value="1"/>
</dbReference>
<organism evidence="2 3">
    <name type="scientific">Suicoccus acidiformans</name>
    <dbReference type="NCBI Taxonomy" id="2036206"/>
    <lineage>
        <taxon>Bacteria</taxon>
        <taxon>Bacillati</taxon>
        <taxon>Bacillota</taxon>
        <taxon>Bacilli</taxon>
        <taxon>Lactobacillales</taxon>
        <taxon>Aerococcaceae</taxon>
        <taxon>Suicoccus</taxon>
    </lineage>
</organism>
<dbReference type="Proteomes" id="UP000263232">
    <property type="component" value="Chromosome"/>
</dbReference>
<feature type="domain" description="FAD-dependent urate hydroxylase HpyO/Asp monooxygenase CreE-like FAD/NAD(P)-binding" evidence="1">
    <location>
        <begin position="8"/>
        <end position="151"/>
    </location>
</feature>
<proteinExistence type="predicted"/>
<reference evidence="2 3" key="1">
    <citation type="submission" date="2017-09" db="EMBL/GenBank/DDBJ databases">
        <title>Complete genome sequence of Oxytococcus suis strain ZY16052.</title>
        <authorList>
            <person name="Li F."/>
        </authorList>
    </citation>
    <scope>NUCLEOTIDE SEQUENCE [LARGE SCALE GENOMIC DNA]</scope>
    <source>
        <strain evidence="2 3">ZY16052</strain>
    </source>
</reference>
<dbReference type="AlphaFoldDB" id="A0A347WM43"/>
<keyword evidence="3" id="KW-1185">Reference proteome</keyword>
<dbReference type="PANTHER" id="PTHR40254:SF1">
    <property type="entry name" value="BLR0577 PROTEIN"/>
    <property type="match status" value="1"/>
</dbReference>
<sequence>MKQTKRVAIIGMGIAGSAVLEAYAKESKRRPDLPLHLACYDESRSWGRGLAYLKDAPEVLLNTRAETVAYDYEQRGHYATWLKETKGLEEAYTSRGLFGEYLNYFTKQTAADLNATIIPEKVQSLTYLPDRQQWLINSETLPYDHIHLCTGLDTMADPYNLQGQAHYIHTPYPLQTSLSHIPADQTIGILGTNLTAIDIAKVALKQLTPRKIWLASRHGNLPVADVEQLASLPIQVLTFERLREIREENQGVLPFEALDALIEEEFRCQAVYFPIYRQERLLPGWEALAVSLENPARVARAELLAMYITRLLNTNWAYMTRSDQSTFWKKYHRTLDLTRSKIPLASVTALLEGKESGVLDIMGGLTDVAPASDEGGFLLKSNNNNQSLKVDYLINGIGLSNNPHEANDPLIQQLLADSLIASHPFGGIIINSQNGQIISPIYGSLPTAQAHGSIIEGSIYQANATYIIQERAHHFVRKSLAHS</sequence>
<dbReference type="SUPFAM" id="SSF51905">
    <property type="entry name" value="FAD/NAD(P)-binding domain"/>
    <property type="match status" value="1"/>
</dbReference>
<evidence type="ECO:0000313" key="3">
    <source>
        <dbReference type="Proteomes" id="UP000263232"/>
    </source>
</evidence>